<dbReference type="InterPro" id="IPR051805">
    <property type="entry name" value="Dehydratase_Activator_Redct"/>
</dbReference>
<protein>
    <submittedName>
        <fullName evidence="2">2-hydroxyglutaryl-CoA dehydratase</fullName>
    </submittedName>
</protein>
<dbReference type="InterPro" id="IPR043129">
    <property type="entry name" value="ATPase_NBD"/>
</dbReference>
<organism evidence="2 3">
    <name type="scientific">Candidatus Coproplasma stercoripullorum</name>
    <dbReference type="NCBI Taxonomy" id="2840751"/>
    <lineage>
        <taxon>Bacteria</taxon>
        <taxon>Bacillati</taxon>
        <taxon>Bacillota</taxon>
        <taxon>Clostridia</taxon>
        <taxon>Eubacteriales</taxon>
        <taxon>Candidatus Coproplasma</taxon>
    </lineage>
</organism>
<reference evidence="2" key="2">
    <citation type="journal article" date="2021" name="PeerJ">
        <title>Extensive microbial diversity within the chicken gut microbiome revealed by metagenomics and culture.</title>
        <authorList>
            <person name="Gilroy R."/>
            <person name="Ravi A."/>
            <person name="Getino M."/>
            <person name="Pursley I."/>
            <person name="Horton D.L."/>
            <person name="Alikhan N.F."/>
            <person name="Baker D."/>
            <person name="Gharbi K."/>
            <person name="Hall N."/>
            <person name="Watson M."/>
            <person name="Adriaenssens E.M."/>
            <person name="Foster-Nyarko E."/>
            <person name="Jarju S."/>
            <person name="Secka A."/>
            <person name="Antonio M."/>
            <person name="Oren A."/>
            <person name="Chaudhuri R.R."/>
            <person name="La Ragione R."/>
            <person name="Hildebrand F."/>
            <person name="Pallen M.J."/>
        </authorList>
    </citation>
    <scope>NUCLEOTIDE SEQUENCE</scope>
    <source>
        <strain evidence="2">ChiW25-3613</strain>
    </source>
</reference>
<dbReference type="SUPFAM" id="SSF53067">
    <property type="entry name" value="Actin-like ATPase domain"/>
    <property type="match status" value="1"/>
</dbReference>
<dbReference type="Pfam" id="PF01869">
    <property type="entry name" value="BcrAD_BadFG"/>
    <property type="match status" value="1"/>
</dbReference>
<reference evidence="2" key="1">
    <citation type="submission" date="2020-10" db="EMBL/GenBank/DDBJ databases">
        <authorList>
            <person name="Gilroy R."/>
        </authorList>
    </citation>
    <scope>NUCLEOTIDE SEQUENCE</scope>
    <source>
        <strain evidence="2">ChiW25-3613</strain>
    </source>
</reference>
<evidence type="ECO:0000259" key="1">
    <source>
        <dbReference type="Pfam" id="PF01869"/>
    </source>
</evidence>
<gene>
    <name evidence="2" type="ORF">IAB90_00145</name>
</gene>
<sequence length="123" mass="13183">MAKLMGIDVGSTTVKVTVVDDGEVLYRSYERHFAQVRETVLRELNKIKEQFGGDFSASITGSAGLGLSQRSGINFVQEVQAAFVAIRSFYPDADAAIELGGEDAKIIFITGGTEQRMNGSCAG</sequence>
<evidence type="ECO:0000313" key="3">
    <source>
        <dbReference type="Proteomes" id="UP000824179"/>
    </source>
</evidence>
<dbReference type="AlphaFoldDB" id="A0A9D1AEW4"/>
<feature type="domain" description="ATPase BadF/BadG/BcrA/BcrD type" evidence="1">
    <location>
        <begin position="6"/>
        <end position="123"/>
    </location>
</feature>
<name>A0A9D1AEW4_9FIRM</name>
<dbReference type="InterPro" id="IPR002731">
    <property type="entry name" value="ATPase_BadF"/>
</dbReference>
<dbReference type="Proteomes" id="UP000824179">
    <property type="component" value="Unassembled WGS sequence"/>
</dbReference>
<dbReference type="Gene3D" id="3.30.420.40">
    <property type="match status" value="1"/>
</dbReference>
<evidence type="ECO:0000313" key="2">
    <source>
        <dbReference type="EMBL" id="HIR38770.1"/>
    </source>
</evidence>
<dbReference type="PANTHER" id="PTHR32329:SF4">
    <property type="entry name" value="ACTIVATOR OF 2-HYDROXYACYL-COA DEHYDRATASE"/>
    <property type="match status" value="1"/>
</dbReference>
<proteinExistence type="predicted"/>
<accession>A0A9D1AEW4</accession>
<comment type="caution">
    <text evidence="2">The sequence shown here is derived from an EMBL/GenBank/DDBJ whole genome shotgun (WGS) entry which is preliminary data.</text>
</comment>
<dbReference type="PANTHER" id="PTHR32329">
    <property type="entry name" value="BIFUNCTIONAL PROTEIN [INCLUDES 2-HYDROXYACYL-COA DEHYDRATASE (N-TER) AND ITS ACTIVATOR DOMAIN (C_TERM)-RELATED"/>
    <property type="match status" value="1"/>
</dbReference>
<dbReference type="EMBL" id="DVHB01000003">
    <property type="protein sequence ID" value="HIR38770.1"/>
    <property type="molecule type" value="Genomic_DNA"/>
</dbReference>
<feature type="non-terminal residue" evidence="2">
    <location>
        <position position="123"/>
    </location>
</feature>